<reference evidence="2" key="1">
    <citation type="submission" date="2021-02" db="EMBL/GenBank/DDBJ databases">
        <title>First Annotated Genome of the Yellow-green Alga Tribonema minus.</title>
        <authorList>
            <person name="Mahan K.M."/>
        </authorList>
    </citation>
    <scope>NUCLEOTIDE SEQUENCE</scope>
    <source>
        <strain evidence="2">UTEX B ZZ1240</strain>
    </source>
</reference>
<feature type="signal peptide" evidence="1">
    <location>
        <begin position="1"/>
        <end position="23"/>
    </location>
</feature>
<evidence type="ECO:0000256" key="1">
    <source>
        <dbReference type="SAM" id="SignalP"/>
    </source>
</evidence>
<gene>
    <name evidence="2" type="ORF">JKP88DRAFT_253949</name>
</gene>
<name>A0A836CJK0_9STRA</name>
<protein>
    <submittedName>
        <fullName evidence="2">Uncharacterized protein</fullName>
    </submittedName>
</protein>
<dbReference type="Proteomes" id="UP000664859">
    <property type="component" value="Unassembled WGS sequence"/>
</dbReference>
<organism evidence="2 3">
    <name type="scientific">Tribonema minus</name>
    <dbReference type="NCBI Taxonomy" id="303371"/>
    <lineage>
        <taxon>Eukaryota</taxon>
        <taxon>Sar</taxon>
        <taxon>Stramenopiles</taxon>
        <taxon>Ochrophyta</taxon>
        <taxon>PX clade</taxon>
        <taxon>Xanthophyceae</taxon>
        <taxon>Tribonematales</taxon>
        <taxon>Tribonemataceae</taxon>
        <taxon>Tribonema</taxon>
    </lineage>
</organism>
<evidence type="ECO:0000313" key="2">
    <source>
        <dbReference type="EMBL" id="KAG5187643.1"/>
    </source>
</evidence>
<accession>A0A836CJK0</accession>
<keyword evidence="1" id="KW-0732">Signal</keyword>
<keyword evidence="3" id="KW-1185">Reference proteome</keyword>
<feature type="chain" id="PRO_5032485892" evidence="1">
    <location>
        <begin position="24"/>
        <end position="396"/>
    </location>
</feature>
<sequence>MPMNFKVMMPTLCLLMASSSGNAFMTSFKLPSVFRCGAARMPASASRVALCMANPDVQPPEETLLQQTLREAREVKQKLNEVSERIARVGAIRAVSDARMADTEAALSSFGQQVEELMKAGVHNLVLRQSPDLQPLATDNLVQLAGLFGGGDEARLKLADSAACELLAKRMVPQVMSRTLSKLKAYHRVGEHIKWMADDDEVDVDAVESFIRSVLADRANLSANHLEERTELNKALAQLMADVKAVQRGSNNDGVKVLMQKAAGVTCAIAYTCERELEEPFATFMPPQVQQKEALASVKHIPTLNKVVIQVCHVQALLEYDTSVRELGIQLKLLAWLARIRFGSSVDDELIGELSVASYGDDPLVVVDSKQRSLARALWGFELVVVPYRVSRFKWD</sequence>
<comment type="caution">
    <text evidence="2">The sequence shown here is derived from an EMBL/GenBank/DDBJ whole genome shotgun (WGS) entry which is preliminary data.</text>
</comment>
<dbReference type="EMBL" id="JAFCMP010000086">
    <property type="protein sequence ID" value="KAG5187643.1"/>
    <property type="molecule type" value="Genomic_DNA"/>
</dbReference>
<dbReference type="AlphaFoldDB" id="A0A836CJK0"/>
<evidence type="ECO:0000313" key="3">
    <source>
        <dbReference type="Proteomes" id="UP000664859"/>
    </source>
</evidence>
<proteinExistence type="predicted"/>